<evidence type="ECO:0000313" key="9">
    <source>
        <dbReference type="EMBL" id="RFU35848.1"/>
    </source>
</evidence>
<dbReference type="OMA" id="APLYAHE"/>
<dbReference type="GO" id="GO:0009094">
    <property type="term" value="P:L-phenylalanine biosynthetic process"/>
    <property type="evidence" value="ECO:0007669"/>
    <property type="project" value="UniProtKB-KW"/>
</dbReference>
<sequence length="584" mass="64476">MHGTMNSEQKSPAPAVSFLGPVSSYTHQSGEVARGVVPFENSTNGAVIFTLELLADRSSLFPDIYVCGEAYLDVQHYLLGHRATETASTDSADLSGTATPTSSIPIPLKSRSRPLSCLKHIQRIYTHPQAFGQCEAFLGAYLKGIERIDVSSTSKAAELVKQDKTGTSVAIASKLAAEIHELDILAESIEDRDDNTTRFFILRKEIDDVRNHTAAPTKSLVSFTIDHGVPGALADVLGLVHTPTLSRVSSTRRHLHAQELTSRPPNITYDYLSPTPSHLLNITLRDFLPQSCDPPNFKRTNIELPPTGTSQLAQKHALPQGHHLVYFSPQIPENDLLPDGTDLLQSPGPPFMRRMWAGGSVLFDTSKPNQLHLDNVRAACVERIRDVTVKGSEGDEKIFVSIERRYMPVNDSTGEAAQENIDAQGMTGTASIVELRDLVFLREEPDPLAKMNAAKSVKLLKPRHTPDFSISMIPSQSLLFRFSALTFNAHRIHLDPQYCQEVEGYRNLLLHGPLSLVLLLSVLRSQLRDGEMVKRFDYRNLAPLYAHESLTVCVLRNSKENNKYEVWIEGNGGGYAVKGTAVTE</sequence>
<evidence type="ECO:0000259" key="8">
    <source>
        <dbReference type="PROSITE" id="PS51171"/>
    </source>
</evidence>
<evidence type="ECO:0000256" key="4">
    <source>
        <dbReference type="ARBA" id="ARBA00023141"/>
    </source>
</evidence>
<accession>A0A3E2HR57</accession>
<comment type="pathway">
    <text evidence="1">Amino-acid biosynthesis; L-phenylalanine biosynthesis; phenylpyruvate from prephenate: step 1/1.</text>
</comment>
<organism evidence="9 10">
    <name type="scientific">Scytalidium lignicola</name>
    <name type="common">Hyphomycete</name>
    <dbReference type="NCBI Taxonomy" id="5539"/>
    <lineage>
        <taxon>Eukaryota</taxon>
        <taxon>Fungi</taxon>
        <taxon>Dikarya</taxon>
        <taxon>Ascomycota</taxon>
        <taxon>Pezizomycotina</taxon>
        <taxon>Leotiomycetes</taxon>
        <taxon>Leotiomycetes incertae sedis</taxon>
        <taxon>Scytalidium</taxon>
    </lineage>
</organism>
<dbReference type="CDD" id="cd13532">
    <property type="entry name" value="PBP2_PDT_like"/>
    <property type="match status" value="1"/>
</dbReference>
<dbReference type="SUPFAM" id="SSF54637">
    <property type="entry name" value="Thioesterase/thiol ester dehydrase-isomerase"/>
    <property type="match status" value="1"/>
</dbReference>
<evidence type="ECO:0000313" key="10">
    <source>
        <dbReference type="Proteomes" id="UP000258309"/>
    </source>
</evidence>
<dbReference type="InterPro" id="IPR052741">
    <property type="entry name" value="Mitochondrial_HTD2"/>
</dbReference>
<evidence type="ECO:0000256" key="1">
    <source>
        <dbReference type="ARBA" id="ARBA00004741"/>
    </source>
</evidence>
<name>A0A3E2HR57_SCYLI</name>
<evidence type="ECO:0000256" key="6">
    <source>
        <dbReference type="ARBA" id="ARBA00023239"/>
    </source>
</evidence>
<evidence type="ECO:0000256" key="3">
    <source>
        <dbReference type="ARBA" id="ARBA00022605"/>
    </source>
</evidence>
<dbReference type="InterPro" id="IPR001086">
    <property type="entry name" value="Preph_deHydtase"/>
</dbReference>
<dbReference type="GO" id="GO:0019171">
    <property type="term" value="F:(3R)-hydroxyacyl-[acyl-carrier-protein] dehydratase activity"/>
    <property type="evidence" value="ECO:0007669"/>
    <property type="project" value="TreeGrafter"/>
</dbReference>
<dbReference type="Proteomes" id="UP000258309">
    <property type="component" value="Unassembled WGS sequence"/>
</dbReference>
<dbReference type="PROSITE" id="PS51171">
    <property type="entry name" value="PREPHENATE_DEHYDR_3"/>
    <property type="match status" value="1"/>
</dbReference>
<protein>
    <recommendedName>
        <fullName evidence="2">prephenate dehydratase</fullName>
        <ecNumber evidence="2">4.2.1.51</ecNumber>
    </recommendedName>
</protein>
<dbReference type="FunFam" id="3.40.190.10:FF:000034">
    <property type="entry name" value="Chorismate mutase/prephenate dehydratase"/>
    <property type="match status" value="1"/>
</dbReference>
<dbReference type="PANTHER" id="PTHR28152">
    <property type="entry name" value="HYDROXYACYL-THIOESTER DEHYDRATASE TYPE 2, MITOCHONDRIAL"/>
    <property type="match status" value="1"/>
</dbReference>
<dbReference type="AlphaFoldDB" id="A0A3E2HR57"/>
<dbReference type="EMBL" id="NCSJ02000004">
    <property type="protein sequence ID" value="RFU35848.1"/>
    <property type="molecule type" value="Genomic_DNA"/>
</dbReference>
<evidence type="ECO:0000256" key="2">
    <source>
        <dbReference type="ARBA" id="ARBA00013147"/>
    </source>
</evidence>
<keyword evidence="4" id="KW-0057">Aromatic amino acid biosynthesis</keyword>
<proteinExistence type="predicted"/>
<comment type="catalytic activity">
    <reaction evidence="7">
        <text>prephenate + H(+) = 3-phenylpyruvate + CO2 + H2O</text>
        <dbReference type="Rhea" id="RHEA:21648"/>
        <dbReference type="ChEBI" id="CHEBI:15377"/>
        <dbReference type="ChEBI" id="CHEBI:15378"/>
        <dbReference type="ChEBI" id="CHEBI:16526"/>
        <dbReference type="ChEBI" id="CHEBI:18005"/>
        <dbReference type="ChEBI" id="CHEBI:29934"/>
        <dbReference type="EC" id="4.2.1.51"/>
    </reaction>
</comment>
<dbReference type="GO" id="GO:0005739">
    <property type="term" value="C:mitochondrion"/>
    <property type="evidence" value="ECO:0007669"/>
    <property type="project" value="TreeGrafter"/>
</dbReference>
<dbReference type="InterPro" id="IPR029069">
    <property type="entry name" value="HotDog_dom_sf"/>
</dbReference>
<keyword evidence="6" id="KW-0456">Lyase</keyword>
<evidence type="ECO:0000256" key="5">
    <source>
        <dbReference type="ARBA" id="ARBA00023222"/>
    </source>
</evidence>
<feature type="non-terminal residue" evidence="9">
    <location>
        <position position="1"/>
    </location>
</feature>
<dbReference type="PANTHER" id="PTHR28152:SF1">
    <property type="entry name" value="HYDROXYACYL-THIOESTER DEHYDRATASE TYPE 2, MITOCHONDRIAL"/>
    <property type="match status" value="1"/>
</dbReference>
<keyword evidence="3" id="KW-0028">Amino-acid biosynthesis</keyword>
<gene>
    <name evidence="9" type="ORF">B7463_g459</name>
</gene>
<keyword evidence="5" id="KW-0584">Phenylalanine biosynthesis</keyword>
<dbReference type="Pfam" id="PF00800">
    <property type="entry name" value="PDT"/>
    <property type="match status" value="1"/>
</dbReference>
<feature type="domain" description="Prephenate dehydratase" evidence="8">
    <location>
        <begin position="1"/>
        <end position="204"/>
    </location>
</feature>
<feature type="non-terminal residue" evidence="9">
    <location>
        <position position="584"/>
    </location>
</feature>
<keyword evidence="10" id="KW-1185">Reference proteome</keyword>
<evidence type="ECO:0000256" key="7">
    <source>
        <dbReference type="ARBA" id="ARBA00047848"/>
    </source>
</evidence>
<dbReference type="GO" id="GO:0004664">
    <property type="term" value="F:prephenate dehydratase activity"/>
    <property type="evidence" value="ECO:0007669"/>
    <property type="project" value="UniProtKB-EC"/>
</dbReference>
<comment type="caution">
    <text evidence="9">The sequence shown here is derived from an EMBL/GenBank/DDBJ whole genome shotgun (WGS) entry which is preliminary data.</text>
</comment>
<dbReference type="Gene3D" id="3.40.190.10">
    <property type="entry name" value="Periplasmic binding protein-like II"/>
    <property type="match status" value="2"/>
</dbReference>
<dbReference type="OrthoDB" id="3257538at2759"/>
<dbReference type="STRING" id="5539.A0A3E2HR57"/>
<dbReference type="SUPFAM" id="SSF53850">
    <property type="entry name" value="Periplasmic binding protein-like II"/>
    <property type="match status" value="1"/>
</dbReference>
<reference evidence="9 10" key="1">
    <citation type="submission" date="2018-05" db="EMBL/GenBank/DDBJ databases">
        <title>Draft genome sequence of Scytalidium lignicola DSM 105466, a ubiquitous saprotrophic fungus.</title>
        <authorList>
            <person name="Buettner E."/>
            <person name="Gebauer A.M."/>
            <person name="Hofrichter M."/>
            <person name="Liers C."/>
            <person name="Kellner H."/>
        </authorList>
    </citation>
    <scope>NUCLEOTIDE SEQUENCE [LARGE SCALE GENOMIC DNA]</scope>
    <source>
        <strain evidence="9 10">DSM 105466</strain>
    </source>
</reference>
<dbReference type="Gene3D" id="3.10.129.10">
    <property type="entry name" value="Hotdog Thioesterase"/>
    <property type="match status" value="1"/>
</dbReference>
<dbReference type="EC" id="4.2.1.51" evidence="2"/>